<gene>
    <name evidence="1" type="ORF">LEP1GSC178_2085</name>
</gene>
<accession>A0ABN0HEH3</accession>
<evidence type="ECO:0000313" key="2">
    <source>
        <dbReference type="Proteomes" id="UP000018720"/>
    </source>
</evidence>
<comment type="caution">
    <text evidence="1">The sequence shown here is derived from an EMBL/GenBank/DDBJ whole genome shotgun (WGS) entry which is preliminary data.</text>
</comment>
<dbReference type="EMBL" id="AHOM02000001">
    <property type="protein sequence ID" value="EJZ44042.1"/>
    <property type="molecule type" value="Genomic_DNA"/>
</dbReference>
<evidence type="ECO:0000313" key="1">
    <source>
        <dbReference type="EMBL" id="EJZ44042.1"/>
    </source>
</evidence>
<dbReference type="Proteomes" id="UP000018720">
    <property type="component" value="Unassembled WGS sequence"/>
</dbReference>
<name>A0ABN0HEH3_9LEPT</name>
<keyword evidence="2" id="KW-1185">Reference proteome</keyword>
<protein>
    <submittedName>
        <fullName evidence="1">Uncharacterized protein</fullName>
    </submittedName>
</protein>
<sequence>MRGSYISPFFSLSQSSGRNSRHFSFIPSNPIVNGYSVFLKLSFLAEKSYTSTPTLRDDETIIGDDNGI</sequence>
<organism evidence="1 2">
    <name type="scientific">Leptospira licerasiae str. MMD4847</name>
    <dbReference type="NCBI Taxonomy" id="1049971"/>
    <lineage>
        <taxon>Bacteria</taxon>
        <taxon>Pseudomonadati</taxon>
        <taxon>Spirochaetota</taxon>
        <taxon>Spirochaetia</taxon>
        <taxon>Leptospirales</taxon>
        <taxon>Leptospiraceae</taxon>
        <taxon>Leptospira</taxon>
    </lineage>
</organism>
<reference evidence="1 2" key="1">
    <citation type="submission" date="2012-08" db="EMBL/GenBank/DDBJ databases">
        <authorList>
            <person name="Harkins D.M."/>
            <person name="Durkin A.S."/>
            <person name="Selengut J.D."/>
            <person name="Sanka R."/>
            <person name="DePew J."/>
            <person name="Purushe J."/>
            <person name="Matthias M.A."/>
            <person name="Vinetz J.M."/>
            <person name="Sutton G.G."/>
            <person name="Nelson W.C."/>
            <person name="Fouts D.E."/>
        </authorList>
    </citation>
    <scope>NUCLEOTIDE SEQUENCE [LARGE SCALE GENOMIC DNA]</scope>
    <source>
        <strain evidence="1 2">MMD4847</strain>
    </source>
</reference>
<proteinExistence type="predicted"/>